<dbReference type="Gene3D" id="3.90.1680.10">
    <property type="entry name" value="SOS response associated peptidase-like"/>
    <property type="match status" value="1"/>
</dbReference>
<dbReference type="EMBL" id="FWWU01000006">
    <property type="protein sequence ID" value="SMB83416.1"/>
    <property type="molecule type" value="Genomic_DNA"/>
</dbReference>
<keyword evidence="5" id="KW-0190">Covalent protein-DNA linkage</keyword>
<dbReference type="GO" id="GO:0106300">
    <property type="term" value="P:protein-DNA covalent cross-linking repair"/>
    <property type="evidence" value="ECO:0007669"/>
    <property type="project" value="InterPro"/>
</dbReference>
<evidence type="ECO:0000313" key="9">
    <source>
        <dbReference type="EMBL" id="SMB83416.1"/>
    </source>
</evidence>
<evidence type="ECO:0000256" key="8">
    <source>
        <dbReference type="RuleBase" id="RU364100"/>
    </source>
</evidence>
<keyword evidence="2 8" id="KW-0645">Protease</keyword>
<evidence type="ECO:0000256" key="5">
    <source>
        <dbReference type="ARBA" id="ARBA00023124"/>
    </source>
</evidence>
<dbReference type="OrthoDB" id="9782620at2"/>
<keyword evidence="10" id="KW-1185">Reference proteome</keyword>
<evidence type="ECO:0000256" key="6">
    <source>
        <dbReference type="ARBA" id="ARBA00023125"/>
    </source>
</evidence>
<evidence type="ECO:0000256" key="3">
    <source>
        <dbReference type="ARBA" id="ARBA00022763"/>
    </source>
</evidence>
<keyword evidence="7" id="KW-0456">Lyase</keyword>
<organism evidence="9 10">
    <name type="scientific">Deinococcus hopiensis KR-140</name>
    <dbReference type="NCBI Taxonomy" id="695939"/>
    <lineage>
        <taxon>Bacteria</taxon>
        <taxon>Thermotogati</taxon>
        <taxon>Deinococcota</taxon>
        <taxon>Deinococci</taxon>
        <taxon>Deinococcales</taxon>
        <taxon>Deinococcaceae</taxon>
        <taxon>Deinococcus</taxon>
    </lineage>
</organism>
<dbReference type="Pfam" id="PF02586">
    <property type="entry name" value="SRAP"/>
    <property type="match status" value="1"/>
</dbReference>
<dbReference type="GO" id="GO:0016829">
    <property type="term" value="F:lyase activity"/>
    <property type="evidence" value="ECO:0007669"/>
    <property type="project" value="UniProtKB-KW"/>
</dbReference>
<dbReference type="STRING" id="695939.SAMN00790413_04431"/>
<comment type="similarity">
    <text evidence="1 8">Belongs to the SOS response-associated peptidase family.</text>
</comment>
<evidence type="ECO:0000256" key="2">
    <source>
        <dbReference type="ARBA" id="ARBA00022670"/>
    </source>
</evidence>
<name>A0A1W1UQS8_9DEIO</name>
<sequence length="208" mass="23493">MCNRAEDRFSPQARRDLTQLFGDIFTWPEPRDRINPADPLLTIRPAEGGYSAPLLRWGLVPAGKTPSDYKRVTTTNARVETLESKPTYRAAFMDGRRCIVPLSAFYEPDGAHTVRKGERKRWRRLTRPDGRPLLAAGLWERTQSGDGPLETVTVVTRNPVQGPEGMHDRMPALLMTKDLKTWLHGGPQEAREVAMTSWPTGILQWTTS</sequence>
<reference evidence="9 10" key="1">
    <citation type="submission" date="2017-04" db="EMBL/GenBank/DDBJ databases">
        <authorList>
            <person name="Afonso C.L."/>
            <person name="Miller P.J."/>
            <person name="Scott M.A."/>
            <person name="Spackman E."/>
            <person name="Goraichik I."/>
            <person name="Dimitrov K.M."/>
            <person name="Suarez D.L."/>
            <person name="Swayne D.E."/>
        </authorList>
    </citation>
    <scope>NUCLEOTIDE SEQUENCE [LARGE SCALE GENOMIC DNA]</scope>
    <source>
        <strain evidence="9 10">KR-140</strain>
    </source>
</reference>
<dbReference type="GO" id="GO:0008233">
    <property type="term" value="F:peptidase activity"/>
    <property type="evidence" value="ECO:0007669"/>
    <property type="project" value="UniProtKB-KW"/>
</dbReference>
<dbReference type="RefSeq" id="WP_084046516.1">
    <property type="nucleotide sequence ID" value="NZ_FWWU01000006.1"/>
</dbReference>
<keyword evidence="4 8" id="KW-0378">Hydrolase</keyword>
<dbReference type="GO" id="GO:0006508">
    <property type="term" value="P:proteolysis"/>
    <property type="evidence" value="ECO:0007669"/>
    <property type="project" value="UniProtKB-KW"/>
</dbReference>
<keyword evidence="3" id="KW-0227">DNA damage</keyword>
<dbReference type="Proteomes" id="UP000192582">
    <property type="component" value="Unassembled WGS sequence"/>
</dbReference>
<evidence type="ECO:0000256" key="4">
    <source>
        <dbReference type="ARBA" id="ARBA00022801"/>
    </source>
</evidence>
<dbReference type="InterPro" id="IPR036590">
    <property type="entry name" value="SRAP-like"/>
</dbReference>
<keyword evidence="6" id="KW-0238">DNA-binding</keyword>
<protein>
    <recommendedName>
        <fullName evidence="8">Abasic site processing protein</fullName>
        <ecNumber evidence="8">3.4.-.-</ecNumber>
    </recommendedName>
</protein>
<evidence type="ECO:0000313" key="10">
    <source>
        <dbReference type="Proteomes" id="UP000192582"/>
    </source>
</evidence>
<dbReference type="GO" id="GO:0003697">
    <property type="term" value="F:single-stranded DNA binding"/>
    <property type="evidence" value="ECO:0007669"/>
    <property type="project" value="InterPro"/>
</dbReference>
<evidence type="ECO:0000256" key="1">
    <source>
        <dbReference type="ARBA" id="ARBA00008136"/>
    </source>
</evidence>
<dbReference type="AlphaFoldDB" id="A0A1W1UQS8"/>
<dbReference type="PANTHER" id="PTHR13604:SF0">
    <property type="entry name" value="ABASIC SITE PROCESSING PROTEIN HMCES"/>
    <property type="match status" value="1"/>
</dbReference>
<dbReference type="InterPro" id="IPR003738">
    <property type="entry name" value="SRAP"/>
</dbReference>
<dbReference type="PANTHER" id="PTHR13604">
    <property type="entry name" value="DC12-RELATED"/>
    <property type="match status" value="1"/>
</dbReference>
<accession>A0A1W1UQS8</accession>
<gene>
    <name evidence="9" type="ORF">SAMN00790413_04431</name>
</gene>
<dbReference type="EC" id="3.4.-.-" evidence="8"/>
<dbReference type="SUPFAM" id="SSF143081">
    <property type="entry name" value="BB1717-like"/>
    <property type="match status" value="1"/>
</dbReference>
<evidence type="ECO:0000256" key="7">
    <source>
        <dbReference type="ARBA" id="ARBA00023239"/>
    </source>
</evidence>
<proteinExistence type="inferred from homology"/>